<proteinExistence type="predicted"/>
<accession>D9XPD1</accession>
<organism evidence="2 3">
    <name type="scientific">Streptomyces griseoflavus Tu4000</name>
    <dbReference type="NCBI Taxonomy" id="467200"/>
    <lineage>
        <taxon>Bacteria</taxon>
        <taxon>Bacillati</taxon>
        <taxon>Actinomycetota</taxon>
        <taxon>Actinomycetes</taxon>
        <taxon>Kitasatosporales</taxon>
        <taxon>Streptomycetaceae</taxon>
        <taxon>Streptomyces</taxon>
    </lineage>
</organism>
<dbReference type="HOGENOM" id="CLU_3189538_0_0_11"/>
<feature type="region of interest" description="Disordered" evidence="1">
    <location>
        <begin position="1"/>
        <end position="28"/>
    </location>
</feature>
<sequence>MGQASITNGDLDPQAAKNAQAVAEGSAADHRVVVSTLIDADPRRCM</sequence>
<dbReference type="Proteomes" id="UP000002968">
    <property type="component" value="Unassembled WGS sequence"/>
</dbReference>
<keyword evidence="3" id="KW-1185">Reference proteome</keyword>
<gene>
    <name evidence="2" type="ORF">SSRG_06247</name>
</gene>
<evidence type="ECO:0000256" key="1">
    <source>
        <dbReference type="SAM" id="MobiDB-lite"/>
    </source>
</evidence>
<protein>
    <submittedName>
        <fullName evidence="2">Uncharacterized protein</fullName>
    </submittedName>
</protein>
<name>D9XPD1_9ACTN</name>
<evidence type="ECO:0000313" key="3">
    <source>
        <dbReference type="Proteomes" id="UP000002968"/>
    </source>
</evidence>
<reference evidence="2" key="1">
    <citation type="submission" date="2009-02" db="EMBL/GenBank/DDBJ databases">
        <title>Annotation of Streptomyces griseoflavus strain Tu4000.</title>
        <authorList>
            <consortium name="The Broad Institute Genome Sequencing Platform"/>
            <consortium name="Broad Institute Microbial Sequencing Center"/>
            <person name="Fischbach M."/>
            <person name="Godfrey P."/>
            <person name="Ward D."/>
            <person name="Young S."/>
            <person name="Zeng Q."/>
            <person name="Koehrsen M."/>
            <person name="Alvarado L."/>
            <person name="Berlin A.M."/>
            <person name="Bochicchio J."/>
            <person name="Borenstein D."/>
            <person name="Chapman S.B."/>
            <person name="Chen Z."/>
            <person name="Engels R."/>
            <person name="Freedman E."/>
            <person name="Gellesch M."/>
            <person name="Goldberg J."/>
            <person name="Griggs A."/>
            <person name="Gujja S."/>
            <person name="Heilman E.R."/>
            <person name="Heiman D.I."/>
            <person name="Hepburn T.A."/>
            <person name="Howarth C."/>
            <person name="Jen D."/>
            <person name="Larson L."/>
            <person name="Lewis B."/>
            <person name="Mehta T."/>
            <person name="Park D."/>
            <person name="Pearson M."/>
            <person name="Richards J."/>
            <person name="Roberts A."/>
            <person name="Saif S."/>
            <person name="Shea T.D."/>
            <person name="Shenoy N."/>
            <person name="Sisk P."/>
            <person name="Stolte C."/>
            <person name="Sykes S.N."/>
            <person name="Thomson T."/>
            <person name="Walk T."/>
            <person name="White J."/>
            <person name="Yandava C."/>
            <person name="Straight P."/>
            <person name="Clardy J."/>
            <person name="Hung D."/>
            <person name="Kolter R."/>
            <person name="Mekalanos J."/>
            <person name="Walker S."/>
            <person name="Walsh C.T."/>
            <person name="Wieland-Brown L.C."/>
            <person name="Haas B."/>
            <person name="Nusbaum C."/>
            <person name="Birren B."/>
        </authorList>
    </citation>
    <scope>NUCLEOTIDE SEQUENCE [LARGE SCALE GENOMIC DNA]</scope>
    <source>
        <strain evidence="2">Tu4000</strain>
    </source>
</reference>
<dbReference type="RefSeq" id="WP_004936767.1">
    <property type="nucleotide sequence ID" value="NZ_GG657758.1"/>
</dbReference>
<dbReference type="EMBL" id="GG657758">
    <property type="protein sequence ID" value="EFL43443.1"/>
    <property type="molecule type" value="Genomic_DNA"/>
</dbReference>
<evidence type="ECO:0000313" key="2">
    <source>
        <dbReference type="EMBL" id="EFL43443.1"/>
    </source>
</evidence>
<dbReference type="AlphaFoldDB" id="D9XPD1"/>